<evidence type="ECO:0000313" key="2">
    <source>
        <dbReference type="Proteomes" id="UP000694845"/>
    </source>
</evidence>
<keyword evidence="1" id="KW-0472">Membrane</keyword>
<keyword evidence="1" id="KW-1133">Transmembrane helix</keyword>
<proteinExistence type="predicted"/>
<sequence>MAQCNTSQCASISNTIISTVDSNVTDECYDNGTIITVSCNRGFQNLVDKYDTICNGTTGKFEPEGTCKIDLLTLLVAISMAYLVTTVALLLTCSIIRKWKSRKNRFDVPLQDVNLISTITAASNAGNPTENSQLPPEPEARLLTYNCGRLNENGQLRLEPLPLSEEYLYTHSIQEPACKTHFEIMMSEPTRDHLSDRSTSSPNEQHLYETIQTSDQECRRSNLVSAYELFMSLC</sequence>
<dbReference type="RefSeq" id="XP_022091150.1">
    <property type="nucleotide sequence ID" value="XM_022235458.1"/>
</dbReference>
<reference evidence="3" key="1">
    <citation type="submission" date="2025-08" db="UniProtKB">
        <authorList>
            <consortium name="RefSeq"/>
        </authorList>
    </citation>
    <scope>IDENTIFICATION</scope>
</reference>
<dbReference type="OrthoDB" id="10674401at2759"/>
<organism evidence="2 3">
    <name type="scientific">Acanthaster planci</name>
    <name type="common">Crown-of-thorns starfish</name>
    <dbReference type="NCBI Taxonomy" id="133434"/>
    <lineage>
        <taxon>Eukaryota</taxon>
        <taxon>Metazoa</taxon>
        <taxon>Echinodermata</taxon>
        <taxon>Eleutherozoa</taxon>
        <taxon>Asterozoa</taxon>
        <taxon>Asteroidea</taxon>
        <taxon>Valvatacea</taxon>
        <taxon>Valvatida</taxon>
        <taxon>Acanthasteridae</taxon>
        <taxon>Acanthaster</taxon>
    </lineage>
</organism>
<dbReference type="GeneID" id="110979552"/>
<evidence type="ECO:0000256" key="1">
    <source>
        <dbReference type="SAM" id="Phobius"/>
    </source>
</evidence>
<gene>
    <name evidence="3" type="primary">LOC110979552</name>
</gene>
<dbReference type="KEGG" id="aplc:110979552"/>
<feature type="transmembrane region" description="Helical" evidence="1">
    <location>
        <begin position="71"/>
        <end position="96"/>
    </location>
</feature>
<accession>A0A8B7YFH1</accession>
<keyword evidence="2" id="KW-1185">Reference proteome</keyword>
<dbReference type="AlphaFoldDB" id="A0A8B7YFH1"/>
<dbReference type="Proteomes" id="UP000694845">
    <property type="component" value="Unplaced"/>
</dbReference>
<name>A0A8B7YFH1_ACAPL</name>
<evidence type="ECO:0000313" key="3">
    <source>
        <dbReference type="RefSeq" id="XP_022091150.1"/>
    </source>
</evidence>
<protein>
    <submittedName>
        <fullName evidence="3">Uncharacterized protein LOC110979552</fullName>
    </submittedName>
</protein>
<keyword evidence="1" id="KW-0812">Transmembrane</keyword>